<proteinExistence type="predicted"/>
<dbReference type="SMART" id="SM00355">
    <property type="entry name" value="ZnF_C2H2"/>
    <property type="match status" value="2"/>
</dbReference>
<dbReference type="PROSITE" id="PS50157">
    <property type="entry name" value="ZINC_FINGER_C2H2_2"/>
    <property type="match status" value="1"/>
</dbReference>
<dbReference type="Gene3D" id="3.30.160.60">
    <property type="entry name" value="Classic Zinc Finger"/>
    <property type="match status" value="1"/>
</dbReference>
<feature type="region of interest" description="Disordered" evidence="8">
    <location>
        <begin position="397"/>
        <end position="426"/>
    </location>
</feature>
<dbReference type="GeneID" id="8441090"/>
<evidence type="ECO:0000256" key="8">
    <source>
        <dbReference type="SAM" id="MobiDB-lite"/>
    </source>
</evidence>
<evidence type="ECO:0000256" key="2">
    <source>
        <dbReference type="ARBA" id="ARBA00022723"/>
    </source>
</evidence>
<feature type="compositionally biased region" description="Low complexity" evidence="8">
    <location>
        <begin position="20"/>
        <end position="29"/>
    </location>
</feature>
<evidence type="ECO:0000256" key="1">
    <source>
        <dbReference type="ARBA" id="ARBA00004123"/>
    </source>
</evidence>
<feature type="compositionally biased region" description="Pro residues" evidence="8">
    <location>
        <begin position="71"/>
        <end position="80"/>
    </location>
</feature>
<feature type="region of interest" description="Disordered" evidence="8">
    <location>
        <begin position="244"/>
        <end position="273"/>
    </location>
</feature>
<accession>C4JSZ5</accession>
<keyword evidence="2" id="KW-0479">Metal-binding</keyword>
<evidence type="ECO:0000313" key="10">
    <source>
        <dbReference type="EMBL" id="EEP80742.1"/>
    </source>
</evidence>
<dbReference type="Pfam" id="PF24537">
    <property type="entry name" value="zf-C2H2_fungi"/>
    <property type="match status" value="1"/>
</dbReference>
<dbReference type="InParanoid" id="C4JSZ5"/>
<keyword evidence="11" id="KW-1185">Reference proteome</keyword>
<dbReference type="InterPro" id="IPR013087">
    <property type="entry name" value="Znf_C2H2_type"/>
</dbReference>
<feature type="region of interest" description="Disordered" evidence="8">
    <location>
        <begin position="1"/>
        <end position="200"/>
    </location>
</feature>
<comment type="subcellular location">
    <subcellularLocation>
        <location evidence="1">Nucleus</location>
    </subcellularLocation>
</comment>
<dbReference type="PROSITE" id="PS00028">
    <property type="entry name" value="ZINC_FINGER_C2H2_1"/>
    <property type="match status" value="1"/>
</dbReference>
<dbReference type="SUPFAM" id="SSF57667">
    <property type="entry name" value="beta-beta-alpha zinc fingers"/>
    <property type="match status" value="1"/>
</dbReference>
<evidence type="ECO:0000259" key="9">
    <source>
        <dbReference type="PROSITE" id="PS50157"/>
    </source>
</evidence>
<dbReference type="HOGENOM" id="CLU_015534_1_0_1"/>
<dbReference type="InterPro" id="IPR057026">
    <property type="entry name" value="Znf-C2H2_ascomycetes"/>
</dbReference>
<dbReference type="OMA" id="SGHPFTN"/>
<evidence type="ECO:0000256" key="4">
    <source>
        <dbReference type="ARBA" id="ARBA00022771"/>
    </source>
</evidence>
<name>C4JSZ5_UNCRE</name>
<dbReference type="PANTHER" id="PTHR16515">
    <property type="entry name" value="PR DOMAIN ZINC FINGER PROTEIN"/>
    <property type="match status" value="1"/>
</dbReference>
<evidence type="ECO:0000256" key="6">
    <source>
        <dbReference type="ARBA" id="ARBA00023242"/>
    </source>
</evidence>
<dbReference type="EMBL" id="CH476617">
    <property type="protein sequence ID" value="EEP80742.1"/>
    <property type="molecule type" value="Genomic_DNA"/>
</dbReference>
<dbReference type="eggNOG" id="ENOG502RYIG">
    <property type="taxonomic scope" value="Eukaryota"/>
</dbReference>
<feature type="domain" description="C2H2-type" evidence="9">
    <location>
        <begin position="547"/>
        <end position="575"/>
    </location>
</feature>
<dbReference type="Proteomes" id="UP000002058">
    <property type="component" value="Unassembled WGS sequence"/>
</dbReference>
<feature type="compositionally biased region" description="Low complexity" evidence="8">
    <location>
        <begin position="37"/>
        <end position="57"/>
    </location>
</feature>
<feature type="compositionally biased region" description="Basic and acidic residues" evidence="8">
    <location>
        <begin position="124"/>
        <end position="138"/>
    </location>
</feature>
<evidence type="ECO:0000256" key="7">
    <source>
        <dbReference type="PROSITE-ProRule" id="PRU00042"/>
    </source>
</evidence>
<dbReference type="KEGG" id="ure:UREG_05584"/>
<feature type="region of interest" description="Disordered" evidence="8">
    <location>
        <begin position="302"/>
        <end position="334"/>
    </location>
</feature>
<sequence>MDNRSLASPPSIRVCHSSHTEFTSSSNSSEHSRRLPSRSPSYSKNSDRSPSSSSASSYGRPMAIRKSNEPLAPPPLPPPRFIEDLAQGHDSGWKWGNSFEGKPTLAPIKPTSSLFGGHSRPPLVRRDETFSFTDDFKRGGTMSAATSPSSEVNSVGPVSTISDAPRSGSLGSSTSASRMGYSLQGEKPLSEKSVERSSNAYDQHLLSKIGKPGSPPRLAASLGTSINNTSLPFHSKSRTLSTLSIGDGSLSPRDIPSRWGSGPPSAAISPGTKMGGWQDYVGYQSPTADSAVHSPMEIDGFNQTRDPYSSCASGRHATEERPSIAERPGKASYDQGMFPDQDTDFAMDDAGPAPQHSLPGRLSFTEGFSSVSRNSMKRRASSPPRGAVGDSIYTFNEPERDRRPLGLRSNSCTSPNTRYLGSHGSVSSISSSLRTESYASSAGLSIAASSISSFGGPSPGRISPTSDLDACYEKSYLPPTSHRSQYSDLAEIKGSATRKGSGQNGISLSKPTAPRIGRLYICECCPKKPKKLESLEELRAHEMEKQYTCQFCNKRFKNKNEAERHQNSLHLRRHSWSCAALSNPESAFHPSASPTCQLANGVSHDTCGYCGVEFTNFPKPEWDRRMDHLINIHKFGECNQAKKFYRADHFRQHLKHSHNGSSGKWTNTLESACMKEEPPHEGLPSIGEQPGDNAEGDNGSIGMRSATGRATVHTIDEVMTSS</sequence>
<feature type="compositionally biased region" description="Polar residues" evidence="8">
    <location>
        <begin position="408"/>
        <end position="419"/>
    </location>
</feature>
<keyword evidence="3" id="KW-0677">Repeat</keyword>
<feature type="compositionally biased region" description="Basic and acidic residues" evidence="8">
    <location>
        <begin position="316"/>
        <end position="329"/>
    </location>
</feature>
<dbReference type="InterPro" id="IPR050331">
    <property type="entry name" value="Zinc_finger"/>
</dbReference>
<feature type="compositionally biased region" description="Low complexity" evidence="8">
    <location>
        <begin position="167"/>
        <end position="180"/>
    </location>
</feature>
<dbReference type="GO" id="GO:0005634">
    <property type="term" value="C:nucleus"/>
    <property type="evidence" value="ECO:0007669"/>
    <property type="project" value="UniProtKB-SubCell"/>
</dbReference>
<evidence type="ECO:0000313" key="11">
    <source>
        <dbReference type="Proteomes" id="UP000002058"/>
    </source>
</evidence>
<dbReference type="InterPro" id="IPR036236">
    <property type="entry name" value="Znf_C2H2_sf"/>
</dbReference>
<keyword evidence="4 7" id="KW-0863">Zinc-finger</keyword>
<gene>
    <name evidence="10" type="ORF">UREG_05584</name>
</gene>
<dbReference type="GO" id="GO:0008270">
    <property type="term" value="F:zinc ion binding"/>
    <property type="evidence" value="ECO:0007669"/>
    <property type="project" value="UniProtKB-KW"/>
</dbReference>
<reference evidence="11" key="1">
    <citation type="journal article" date="2009" name="Genome Res.">
        <title>Comparative genomic analyses of the human fungal pathogens Coccidioides and their relatives.</title>
        <authorList>
            <person name="Sharpton T.J."/>
            <person name="Stajich J.E."/>
            <person name="Rounsley S.D."/>
            <person name="Gardner M.J."/>
            <person name="Wortman J.R."/>
            <person name="Jordar V.S."/>
            <person name="Maiti R."/>
            <person name="Kodira C.D."/>
            <person name="Neafsey D.E."/>
            <person name="Zeng Q."/>
            <person name="Hung C.-Y."/>
            <person name="McMahan C."/>
            <person name="Muszewska A."/>
            <person name="Grynberg M."/>
            <person name="Mandel M.A."/>
            <person name="Kellner E.M."/>
            <person name="Barker B.M."/>
            <person name="Galgiani J.N."/>
            <person name="Orbach M.J."/>
            <person name="Kirkland T.N."/>
            <person name="Cole G.T."/>
            <person name="Henn M.R."/>
            <person name="Birren B.W."/>
            <person name="Taylor J.W."/>
        </authorList>
    </citation>
    <scope>NUCLEOTIDE SEQUENCE [LARGE SCALE GENOMIC DNA]</scope>
    <source>
        <strain evidence="11">UAMH 1704</strain>
    </source>
</reference>
<dbReference type="PANTHER" id="PTHR16515:SF49">
    <property type="entry name" value="GASTRULA ZINC FINGER PROTEIN XLCGF49.1-LIKE-RELATED"/>
    <property type="match status" value="1"/>
</dbReference>
<feature type="region of interest" description="Disordered" evidence="8">
    <location>
        <begin position="675"/>
        <end position="722"/>
    </location>
</feature>
<dbReference type="OrthoDB" id="3524154at2759"/>
<keyword evidence="6" id="KW-0539">Nucleus</keyword>
<dbReference type="RefSeq" id="XP_002584895.1">
    <property type="nucleotide sequence ID" value="XM_002584849.1"/>
</dbReference>
<keyword evidence="5" id="KW-0862">Zinc</keyword>
<feature type="compositionally biased region" description="Polar residues" evidence="8">
    <location>
        <begin position="302"/>
        <end position="312"/>
    </location>
</feature>
<evidence type="ECO:0000256" key="3">
    <source>
        <dbReference type="ARBA" id="ARBA00022737"/>
    </source>
</evidence>
<protein>
    <recommendedName>
        <fullName evidence="9">C2H2-type domain-containing protein</fullName>
    </recommendedName>
</protein>
<organism evidence="10 11">
    <name type="scientific">Uncinocarpus reesii (strain UAMH 1704)</name>
    <dbReference type="NCBI Taxonomy" id="336963"/>
    <lineage>
        <taxon>Eukaryota</taxon>
        <taxon>Fungi</taxon>
        <taxon>Dikarya</taxon>
        <taxon>Ascomycota</taxon>
        <taxon>Pezizomycotina</taxon>
        <taxon>Eurotiomycetes</taxon>
        <taxon>Eurotiomycetidae</taxon>
        <taxon>Onygenales</taxon>
        <taxon>Onygenaceae</taxon>
        <taxon>Uncinocarpus</taxon>
    </lineage>
</organism>
<feature type="compositionally biased region" description="Polar residues" evidence="8">
    <location>
        <begin position="143"/>
        <end position="162"/>
    </location>
</feature>
<dbReference type="VEuPathDB" id="FungiDB:UREG_05584"/>
<dbReference type="AlphaFoldDB" id="C4JSZ5"/>
<evidence type="ECO:0000256" key="5">
    <source>
        <dbReference type="ARBA" id="ARBA00022833"/>
    </source>
</evidence>